<accession>A0A251QSQ2</accession>
<evidence type="ECO:0000313" key="2">
    <source>
        <dbReference type="Proteomes" id="UP000006882"/>
    </source>
</evidence>
<evidence type="ECO:0000313" key="1">
    <source>
        <dbReference type="EMBL" id="ONI25725.1"/>
    </source>
</evidence>
<reference evidence="1 2" key="1">
    <citation type="journal article" date="2013" name="Nat. Genet.">
        <title>The high-quality draft genome of peach (Prunus persica) identifies unique patterns of genetic diversity, domestication and genome evolution.</title>
        <authorList>
            <consortium name="International Peach Genome Initiative"/>
            <person name="Verde I."/>
            <person name="Abbott A.G."/>
            <person name="Scalabrin S."/>
            <person name="Jung S."/>
            <person name="Shu S."/>
            <person name="Marroni F."/>
            <person name="Zhebentyayeva T."/>
            <person name="Dettori M.T."/>
            <person name="Grimwood J."/>
            <person name="Cattonaro F."/>
            <person name="Zuccolo A."/>
            <person name="Rossini L."/>
            <person name="Jenkins J."/>
            <person name="Vendramin E."/>
            <person name="Meisel L.A."/>
            <person name="Decroocq V."/>
            <person name="Sosinski B."/>
            <person name="Prochnik S."/>
            <person name="Mitros T."/>
            <person name="Policriti A."/>
            <person name="Cipriani G."/>
            <person name="Dondini L."/>
            <person name="Ficklin S."/>
            <person name="Goodstein D.M."/>
            <person name="Xuan P."/>
            <person name="Del Fabbro C."/>
            <person name="Aramini V."/>
            <person name="Copetti D."/>
            <person name="Gonzalez S."/>
            <person name="Horner D.S."/>
            <person name="Falchi R."/>
            <person name="Lucas S."/>
            <person name="Mica E."/>
            <person name="Maldonado J."/>
            <person name="Lazzari B."/>
            <person name="Bielenberg D."/>
            <person name="Pirona R."/>
            <person name="Miculan M."/>
            <person name="Barakat A."/>
            <person name="Testolin R."/>
            <person name="Stella A."/>
            <person name="Tartarini S."/>
            <person name="Tonutti P."/>
            <person name="Arus P."/>
            <person name="Orellana A."/>
            <person name="Wells C."/>
            <person name="Main D."/>
            <person name="Vizzotto G."/>
            <person name="Silva H."/>
            <person name="Salamini F."/>
            <person name="Schmutz J."/>
            <person name="Morgante M."/>
            <person name="Rokhsar D.S."/>
        </authorList>
    </citation>
    <scope>NUCLEOTIDE SEQUENCE [LARGE SCALE GENOMIC DNA]</scope>
    <source>
        <strain evidence="2">cv. Nemared</strain>
    </source>
</reference>
<protein>
    <submittedName>
        <fullName evidence="1">Uncharacterized protein</fullName>
    </submittedName>
</protein>
<dbReference type="EMBL" id="CM007652">
    <property type="protein sequence ID" value="ONI25725.1"/>
    <property type="molecule type" value="Genomic_DNA"/>
</dbReference>
<dbReference type="Gramene" id="ONI25725">
    <property type="protein sequence ID" value="ONI25725"/>
    <property type="gene ID" value="PRUPE_2G316700"/>
</dbReference>
<organism evidence="1 2">
    <name type="scientific">Prunus persica</name>
    <name type="common">Peach</name>
    <name type="synonym">Amygdalus persica</name>
    <dbReference type="NCBI Taxonomy" id="3760"/>
    <lineage>
        <taxon>Eukaryota</taxon>
        <taxon>Viridiplantae</taxon>
        <taxon>Streptophyta</taxon>
        <taxon>Embryophyta</taxon>
        <taxon>Tracheophyta</taxon>
        <taxon>Spermatophyta</taxon>
        <taxon>Magnoliopsida</taxon>
        <taxon>eudicotyledons</taxon>
        <taxon>Gunneridae</taxon>
        <taxon>Pentapetalae</taxon>
        <taxon>rosids</taxon>
        <taxon>fabids</taxon>
        <taxon>Rosales</taxon>
        <taxon>Rosaceae</taxon>
        <taxon>Amygdaloideae</taxon>
        <taxon>Amygdaleae</taxon>
        <taxon>Prunus</taxon>
    </lineage>
</organism>
<gene>
    <name evidence="1" type="ORF">PRUPE_2G316700</name>
</gene>
<proteinExistence type="predicted"/>
<keyword evidence="2" id="KW-1185">Reference proteome</keyword>
<name>A0A251QSQ2_PRUPE</name>
<dbReference type="AlphaFoldDB" id="A0A251QSQ2"/>
<dbReference type="Proteomes" id="UP000006882">
    <property type="component" value="Chromosome G2"/>
</dbReference>
<sequence>MLVSSDQASFPSIHCFHLICQHSSVLDYFRQYWYSDLLRVADPSISRCAMCNIVQCAMCETKDRTKKEEDDFYFH</sequence>